<feature type="transmembrane region" description="Helical" evidence="2">
    <location>
        <begin position="376"/>
        <end position="398"/>
    </location>
</feature>
<dbReference type="Pfam" id="PF13360">
    <property type="entry name" value="PQQ_2"/>
    <property type="match status" value="1"/>
</dbReference>
<protein>
    <submittedName>
        <fullName evidence="4">PQQ-binding-like beta-propeller repeat protein</fullName>
    </submittedName>
</protein>
<dbReference type="Proteomes" id="UP000887023">
    <property type="component" value="Chromosome"/>
</dbReference>
<dbReference type="RefSeq" id="WP_218820989.1">
    <property type="nucleotide sequence ID" value="NZ_CP079105.1"/>
</dbReference>
<keyword evidence="2" id="KW-0812">Transmembrane</keyword>
<organism evidence="4 5">
    <name type="scientific">Skermania pinensis</name>
    <dbReference type="NCBI Taxonomy" id="39122"/>
    <lineage>
        <taxon>Bacteria</taxon>
        <taxon>Bacillati</taxon>
        <taxon>Actinomycetota</taxon>
        <taxon>Actinomycetes</taxon>
        <taxon>Mycobacteriales</taxon>
        <taxon>Gordoniaceae</taxon>
        <taxon>Skermania</taxon>
    </lineage>
</organism>
<feature type="region of interest" description="Disordered" evidence="1">
    <location>
        <begin position="670"/>
        <end position="699"/>
    </location>
</feature>
<feature type="region of interest" description="Disordered" evidence="1">
    <location>
        <begin position="1106"/>
        <end position="1127"/>
    </location>
</feature>
<name>A0ABX8S6V2_9ACTN</name>
<feature type="transmembrane region" description="Helical" evidence="2">
    <location>
        <begin position="470"/>
        <end position="494"/>
    </location>
</feature>
<evidence type="ECO:0000313" key="5">
    <source>
        <dbReference type="Proteomes" id="UP000887023"/>
    </source>
</evidence>
<evidence type="ECO:0000256" key="1">
    <source>
        <dbReference type="SAM" id="MobiDB-lite"/>
    </source>
</evidence>
<reference evidence="4" key="1">
    <citation type="submission" date="2021-07" db="EMBL/GenBank/DDBJ databases">
        <title>Candidatus Kaistella beijingensis sp. nov. isolated from a municipal wastewater treatment plant is involved in sludge foaming.</title>
        <authorList>
            <person name="Song Y."/>
            <person name="Liu S.-J."/>
        </authorList>
    </citation>
    <scope>NUCLEOTIDE SEQUENCE</scope>
    <source>
        <strain evidence="4">DSM 43998</strain>
    </source>
</reference>
<feature type="transmembrane region" description="Helical" evidence="2">
    <location>
        <begin position="229"/>
        <end position="257"/>
    </location>
</feature>
<feature type="transmembrane region" description="Helical" evidence="2">
    <location>
        <begin position="520"/>
        <end position="546"/>
    </location>
</feature>
<dbReference type="EMBL" id="CP079105">
    <property type="protein sequence ID" value="QXQ12752.1"/>
    <property type="molecule type" value="Genomic_DNA"/>
</dbReference>
<keyword evidence="2" id="KW-1133">Transmembrane helix</keyword>
<feature type="transmembrane region" description="Helical" evidence="2">
    <location>
        <begin position="442"/>
        <end position="464"/>
    </location>
</feature>
<proteinExistence type="predicted"/>
<keyword evidence="2" id="KW-0472">Membrane</keyword>
<feature type="transmembrane region" description="Helical" evidence="2">
    <location>
        <begin position="566"/>
        <end position="592"/>
    </location>
</feature>
<sequence length="1448" mass="153318">MNPGQPSFGAGDREPLFELRPHHVARALTVLALIPAFYILKFEGVTTETRMDLATGETSSSSNLGTQFGRAAIWFVLGCGFAAIEWYTRTRRLGWPAPIHGALVSLRLARPISPAPSRSPGDPARTPTPRAPGTPIFDLQPYHAARIGAGLAIAMFLVDFPNIPWLIVAAVCLVVEWQTRTKHTTWPPAVRDILVPLRLAPAPGPGQPREGVEPRHPVFDLQPFHAARIAAGIAAAGFLLDFPNLAWLVLTVGALIVEWQTRTKRTTWPSAVRDILVPLRLAPGGSAPSAAGGADPLPPPMRPFRPVMPFRRLTVGDALGVTARAYRKHWKLNVVFTLLAMAVAVATLLAVGLVVWKATSATIDAGDASSWLDASSGPALLAGLTLLGPAYLLVMLVLTSPFDAATAGVTMVAADRAIRGDHVDLGSAIAIVRPRIWTLCRVWLAVVVPLLVIGMLPSLVLGATGDLDTYLAISTPISLAVLIVEIMVGVLVTLSRPAVLFENAGVVTAMRRSMKLVRPMFWRILGLHLLLFAISLAMFVALVVAVNTTLSVVSTAGDAGELLGAILAPLSYVVAMIVIYGLFTTLQTVLYIDARARTEPAYRDHLGAALTAAAAAHATARAAAAPGGIASPKVSLTKAPTAPAPVPATPVSLVKPVPVPKPKPVPATPVSLVKSGIPPARRAPAPPPESGPTEFAPATAPRSARRSLAVLGVVVALAIAGGGAWWAVDRFTSGKTSAAPATLGELRYTFPEQPSVGWTLDAGEVFAGAEFGEPVPSPMGDFRPGFVDLGDSLITVAYLPQSDQPADLVVIDSASGRIRWSKQVGFGVSCAGHTVDDLLPCYARSRSGPDYETGVTFFDMSDGSVDHRIPADNIARIEVVDGDIITAGPDRVARGTTTDLTARWTVPLDAPQETGCLGSGDSFSFGATDKFVYYGNDGGQVLLRAGDGRRLDDGKVTGVTEYPGHGLVALSCAGDDPDEQKPVVVLDESGTELRTHTATPSRTQHDRLIAAPGSPDRYLVGGVAYDFATGNEAWASSHQATGITGDTVLAVDENTLSGLDYRTGEQRWNTPIETGPSAMSGWLSDGRSVIRAAQGAIEATDLATGDTLWSTPDENADTYRGPRRAGNGIATTTDESIIFYAPTGGPVGDYPPSAAADGDTQLVTRCGRTPEMTPVEYRTDTDGLVVRMELRARCSAGDVVSTDALDVTIHDDDRTVAAGRFDFSRQPLYLPPSDDPPTEYEFKFPVGSFWRLPNSLGGNSDADARAARAGSAVQVDCIDAGTSRGPSEGRTRAAGRTATAVAAGPVPAVDTEAAALDALRAQVDADRPTVRRDLADRWLPQISSKYVGLDAVDVDGVTPVHWTAAAILKQHLQLRLQYPEVRLLWSQEWSTFGRTFNADGYWVTVAGVTFTGYEQANGWCDSRDIPTDECFAKLVSSTRGPEGTTKYR</sequence>
<dbReference type="InterPro" id="IPR002372">
    <property type="entry name" value="PQQ_rpt_dom"/>
</dbReference>
<feature type="transmembrane region" description="Helical" evidence="2">
    <location>
        <begin position="708"/>
        <end position="728"/>
    </location>
</feature>
<keyword evidence="5" id="KW-1185">Reference proteome</keyword>
<evidence type="ECO:0000259" key="3">
    <source>
        <dbReference type="Pfam" id="PF13360"/>
    </source>
</evidence>
<feature type="domain" description="Pyrrolo-quinoline quinone repeat" evidence="3">
    <location>
        <begin position="1024"/>
        <end position="1117"/>
    </location>
</feature>
<gene>
    <name evidence="4" type="ORF">KV203_12490</name>
</gene>
<accession>A0ABX8S6V2</accession>
<feature type="transmembrane region" description="Helical" evidence="2">
    <location>
        <begin position="334"/>
        <end position="356"/>
    </location>
</feature>
<evidence type="ECO:0000256" key="2">
    <source>
        <dbReference type="SAM" id="Phobius"/>
    </source>
</evidence>
<evidence type="ECO:0000313" key="4">
    <source>
        <dbReference type="EMBL" id="QXQ12752.1"/>
    </source>
</evidence>